<evidence type="ECO:0000313" key="6">
    <source>
        <dbReference type="Proteomes" id="UP000675781"/>
    </source>
</evidence>
<dbReference type="PROSITE" id="PS50956">
    <property type="entry name" value="HTH_ASNC_2"/>
    <property type="match status" value="1"/>
</dbReference>
<keyword evidence="1" id="KW-0805">Transcription regulation</keyword>
<dbReference type="InterPro" id="IPR019888">
    <property type="entry name" value="Tscrpt_reg_AsnC-like"/>
</dbReference>
<dbReference type="Gene3D" id="1.10.10.10">
    <property type="entry name" value="Winged helix-like DNA-binding domain superfamily/Winged helix DNA-binding domain"/>
    <property type="match status" value="2"/>
</dbReference>
<evidence type="ECO:0000256" key="2">
    <source>
        <dbReference type="ARBA" id="ARBA00023125"/>
    </source>
</evidence>
<dbReference type="AlphaFoldDB" id="A0A941ERR4"/>
<proteinExistence type="predicted"/>
<dbReference type="InterPro" id="IPR011008">
    <property type="entry name" value="Dimeric_a/b-barrel"/>
</dbReference>
<dbReference type="InterPro" id="IPR000485">
    <property type="entry name" value="AsnC-type_HTH_dom"/>
</dbReference>
<dbReference type="GO" id="GO:0043200">
    <property type="term" value="P:response to amino acid"/>
    <property type="evidence" value="ECO:0007669"/>
    <property type="project" value="TreeGrafter"/>
</dbReference>
<dbReference type="Pfam" id="PF01037">
    <property type="entry name" value="AsnC_trans_reg"/>
    <property type="match status" value="1"/>
</dbReference>
<dbReference type="Gene3D" id="3.30.70.920">
    <property type="match status" value="1"/>
</dbReference>
<evidence type="ECO:0000256" key="3">
    <source>
        <dbReference type="ARBA" id="ARBA00023163"/>
    </source>
</evidence>
<dbReference type="PRINTS" id="PR00033">
    <property type="entry name" value="HTHASNC"/>
</dbReference>
<dbReference type="SUPFAM" id="SSF46785">
    <property type="entry name" value="Winged helix' DNA-binding domain"/>
    <property type="match status" value="1"/>
</dbReference>
<comment type="caution">
    <text evidence="5">The sequence shown here is derived from an EMBL/GenBank/DDBJ whole genome shotgun (WGS) entry which is preliminary data.</text>
</comment>
<keyword evidence="6" id="KW-1185">Reference proteome</keyword>
<evidence type="ECO:0000313" key="5">
    <source>
        <dbReference type="EMBL" id="MBR7836822.1"/>
    </source>
</evidence>
<dbReference type="SUPFAM" id="SSF54909">
    <property type="entry name" value="Dimeric alpha+beta barrel"/>
    <property type="match status" value="1"/>
</dbReference>
<reference evidence="5" key="1">
    <citation type="submission" date="2021-04" db="EMBL/GenBank/DDBJ databases">
        <title>Genome based classification of Actinospica acidithermotolerans sp. nov., an actinobacterium isolated from an Indonesian hot spring.</title>
        <authorList>
            <person name="Kusuma A.B."/>
            <person name="Putra K.E."/>
            <person name="Nafisah S."/>
            <person name="Loh J."/>
            <person name="Nouioui I."/>
            <person name="Goodfellow M."/>
        </authorList>
    </citation>
    <scope>NUCLEOTIDE SEQUENCE</scope>
    <source>
        <strain evidence="5">CSCA 57</strain>
    </source>
</reference>
<protein>
    <submittedName>
        <fullName evidence="5">Lrp/AsnC family transcriptional regulator</fullName>
    </submittedName>
</protein>
<dbReference type="SMART" id="SM00344">
    <property type="entry name" value="HTH_ASNC"/>
    <property type="match status" value="2"/>
</dbReference>
<dbReference type="PANTHER" id="PTHR30154:SF34">
    <property type="entry name" value="TRANSCRIPTIONAL REGULATOR AZLB"/>
    <property type="match status" value="1"/>
</dbReference>
<dbReference type="RefSeq" id="WP_212531294.1">
    <property type="nucleotide sequence ID" value="NZ_JAGSOG010000164.1"/>
</dbReference>
<dbReference type="InterPro" id="IPR036388">
    <property type="entry name" value="WH-like_DNA-bd_sf"/>
</dbReference>
<dbReference type="GO" id="GO:0043565">
    <property type="term" value="F:sequence-specific DNA binding"/>
    <property type="evidence" value="ECO:0007669"/>
    <property type="project" value="InterPro"/>
</dbReference>
<name>A0A941ERR4_9ACTN</name>
<sequence>MAVHAQDFPGGVLDEADLALINCLEVAPRASWRRIGDALALDPVTVARRWQRLSSSGTAWVTGRPNRLASLDACIATIEVSCTAPHALNAARLLAQRPDVVSVEHTSGEYDMTLLVAVSGTAELSEFLFSVLGAVPGVRATRTHLVAGVRTSGDQWRLRVLDAQQMAVLAAPQAPTRPSGVRRRALDEADRRLIAALGADGRAPLAALAQATGLGTSTVQRRLQELLDRRDLVLRCDVADAASGWPIAVWVWAAVDPGDLTSVPALLQRMPSLRACLELAGGPANVLLGVAARTLGEAASVQARLARDAPGMTVLGSSLVLRFIKRMGRLLDERGRSVGAVPIDVWGMGHGG</sequence>
<gene>
    <name evidence="5" type="ORF">KDL01_26325</name>
</gene>
<evidence type="ECO:0000256" key="1">
    <source>
        <dbReference type="ARBA" id="ARBA00023015"/>
    </source>
</evidence>
<dbReference type="PANTHER" id="PTHR30154">
    <property type="entry name" value="LEUCINE-RESPONSIVE REGULATORY PROTEIN"/>
    <property type="match status" value="1"/>
</dbReference>
<evidence type="ECO:0000259" key="4">
    <source>
        <dbReference type="PROSITE" id="PS50956"/>
    </source>
</evidence>
<accession>A0A941ERR4</accession>
<dbReference type="Pfam" id="PF13404">
    <property type="entry name" value="HTH_AsnC-type"/>
    <property type="match status" value="2"/>
</dbReference>
<organism evidence="5 6">
    <name type="scientific">Actinospica durhamensis</name>
    <dbReference type="NCBI Taxonomy" id="1508375"/>
    <lineage>
        <taxon>Bacteria</taxon>
        <taxon>Bacillati</taxon>
        <taxon>Actinomycetota</taxon>
        <taxon>Actinomycetes</taxon>
        <taxon>Catenulisporales</taxon>
        <taxon>Actinospicaceae</taxon>
        <taxon>Actinospica</taxon>
    </lineage>
</organism>
<keyword evidence="2" id="KW-0238">DNA-binding</keyword>
<dbReference type="InterPro" id="IPR036390">
    <property type="entry name" value="WH_DNA-bd_sf"/>
</dbReference>
<dbReference type="InterPro" id="IPR019887">
    <property type="entry name" value="Tscrpt_reg_AsnC/Lrp_C"/>
</dbReference>
<dbReference type="Proteomes" id="UP000675781">
    <property type="component" value="Unassembled WGS sequence"/>
</dbReference>
<dbReference type="EMBL" id="JAGSOG010000164">
    <property type="protein sequence ID" value="MBR7836822.1"/>
    <property type="molecule type" value="Genomic_DNA"/>
</dbReference>
<feature type="domain" description="HTH asnC-type" evidence="4">
    <location>
        <begin position="186"/>
        <end position="246"/>
    </location>
</feature>
<keyword evidence="3" id="KW-0804">Transcription</keyword>
<dbReference type="GO" id="GO:0005829">
    <property type="term" value="C:cytosol"/>
    <property type="evidence" value="ECO:0007669"/>
    <property type="project" value="TreeGrafter"/>
</dbReference>